<evidence type="ECO:0000256" key="3">
    <source>
        <dbReference type="ARBA" id="ARBA00022512"/>
    </source>
</evidence>
<evidence type="ECO:0000256" key="2">
    <source>
        <dbReference type="ARBA" id="ARBA00008834"/>
    </source>
</evidence>
<dbReference type="Proteomes" id="UP000811609">
    <property type="component" value="Chromosome 3"/>
</dbReference>
<evidence type="ECO:0000313" key="11">
    <source>
        <dbReference type="EMBL" id="KAG6662927.1"/>
    </source>
</evidence>
<gene>
    <name evidence="11" type="ORF">CIPAW_03G277400</name>
    <name evidence="12" type="ORF">I3842_03G267000</name>
</gene>
<keyword evidence="4" id="KW-0964">Secreted</keyword>
<organism evidence="11 13">
    <name type="scientific">Carya illinoinensis</name>
    <name type="common">Pecan</name>
    <dbReference type="NCBI Taxonomy" id="32201"/>
    <lineage>
        <taxon>Eukaryota</taxon>
        <taxon>Viridiplantae</taxon>
        <taxon>Streptophyta</taxon>
        <taxon>Embryophyta</taxon>
        <taxon>Tracheophyta</taxon>
        <taxon>Spermatophyta</taxon>
        <taxon>Magnoliopsida</taxon>
        <taxon>eudicotyledons</taxon>
        <taxon>Gunneridae</taxon>
        <taxon>Pentapetalae</taxon>
        <taxon>rosids</taxon>
        <taxon>fabids</taxon>
        <taxon>Fagales</taxon>
        <taxon>Juglandaceae</taxon>
        <taxon>Carya</taxon>
    </lineage>
</organism>
<dbReference type="AlphaFoldDB" id="A0A8T1R7X1"/>
<accession>A0A8T1R7X1</accession>
<comment type="subcellular location">
    <subcellularLocation>
        <location evidence="1">Secreted</location>
        <location evidence="1">Cell wall</location>
    </subcellularLocation>
</comment>
<dbReference type="InterPro" id="IPR000743">
    <property type="entry name" value="Glyco_hydro_28"/>
</dbReference>
<evidence type="ECO:0000256" key="9">
    <source>
        <dbReference type="RuleBase" id="RU361169"/>
    </source>
</evidence>
<reference evidence="12" key="2">
    <citation type="submission" date="2021-01" db="EMBL/GenBank/DDBJ databases">
        <authorList>
            <person name="Lovell J.T."/>
            <person name="Bentley N."/>
            <person name="Bhattarai G."/>
            <person name="Jenkins J.W."/>
            <person name="Sreedasyam A."/>
            <person name="Alarcon Y."/>
            <person name="Bock C."/>
            <person name="Boston L."/>
            <person name="Carlson J."/>
            <person name="Cervantes K."/>
            <person name="Clermont K."/>
            <person name="Krom N."/>
            <person name="Kubenka K."/>
            <person name="Mamidi S."/>
            <person name="Mattison C."/>
            <person name="Monteros M."/>
            <person name="Pisani C."/>
            <person name="Plott C."/>
            <person name="Rajasekar S."/>
            <person name="Rhein H.S."/>
            <person name="Rohla C."/>
            <person name="Song M."/>
            <person name="Hilaire R.S."/>
            <person name="Shu S."/>
            <person name="Wells L."/>
            <person name="Wang X."/>
            <person name="Webber J."/>
            <person name="Heerema R.J."/>
            <person name="Klein P."/>
            <person name="Conner P."/>
            <person name="Grauke L."/>
            <person name="Grimwood J."/>
            <person name="Schmutz J."/>
            <person name="Randall J.J."/>
        </authorList>
    </citation>
    <scope>NUCLEOTIDE SEQUENCE</scope>
    <source>
        <tissue evidence="12">Leaf</tissue>
    </source>
</reference>
<dbReference type="PANTHER" id="PTHR31375">
    <property type="match status" value="1"/>
</dbReference>
<proteinExistence type="inferred from homology"/>
<dbReference type="GO" id="GO:0004650">
    <property type="term" value="F:polygalacturonase activity"/>
    <property type="evidence" value="ECO:0007669"/>
    <property type="project" value="InterPro"/>
</dbReference>
<evidence type="ECO:0000256" key="5">
    <source>
        <dbReference type="ARBA" id="ARBA00022801"/>
    </source>
</evidence>
<dbReference type="EMBL" id="CM031811">
    <property type="protein sequence ID" value="KAG6662927.1"/>
    <property type="molecule type" value="Genomic_DNA"/>
</dbReference>
<evidence type="ECO:0000313" key="12">
    <source>
        <dbReference type="EMBL" id="KAG6724624.1"/>
    </source>
</evidence>
<keyword evidence="13" id="KW-1185">Reference proteome</keyword>
<evidence type="ECO:0000256" key="4">
    <source>
        <dbReference type="ARBA" id="ARBA00022525"/>
    </source>
</evidence>
<dbReference type="EMBL" id="CM031827">
    <property type="protein sequence ID" value="KAG6724624.1"/>
    <property type="molecule type" value="Genomic_DNA"/>
</dbReference>
<evidence type="ECO:0000256" key="1">
    <source>
        <dbReference type="ARBA" id="ARBA00004191"/>
    </source>
</evidence>
<evidence type="ECO:0000256" key="8">
    <source>
        <dbReference type="PROSITE-ProRule" id="PRU10052"/>
    </source>
</evidence>
<comment type="similarity">
    <text evidence="2 9">Belongs to the glycosyl hydrolase 28 family.</text>
</comment>
<dbReference type="SMART" id="SM00710">
    <property type="entry name" value="PbH1"/>
    <property type="match status" value="5"/>
</dbReference>
<dbReference type="PROSITE" id="PS00502">
    <property type="entry name" value="POLYGALACTURONASE"/>
    <property type="match status" value="1"/>
</dbReference>
<reference evidence="11" key="1">
    <citation type="submission" date="2020-12" db="EMBL/GenBank/DDBJ databases">
        <title>WGS assembly of Carya illinoinensis cv. Pawnee.</title>
        <authorList>
            <person name="Platts A."/>
            <person name="Shu S."/>
            <person name="Wright S."/>
            <person name="Barry K."/>
            <person name="Edger P."/>
            <person name="Pires J.C."/>
            <person name="Schmutz J."/>
        </authorList>
    </citation>
    <scope>NUCLEOTIDE SEQUENCE</scope>
    <source>
        <tissue evidence="11">Leaf</tissue>
    </source>
</reference>
<dbReference type="Proteomes" id="UP000811246">
    <property type="component" value="Chromosome 3"/>
</dbReference>
<dbReference type="Pfam" id="PF00295">
    <property type="entry name" value="Glyco_hydro_28"/>
    <property type="match status" value="1"/>
</dbReference>
<feature type="signal peptide" evidence="10">
    <location>
        <begin position="1"/>
        <end position="26"/>
    </location>
</feature>
<feature type="chain" id="PRO_5035724024" description="Exopolygalacturonase-like" evidence="10">
    <location>
        <begin position="27"/>
        <end position="398"/>
    </location>
</feature>
<keyword evidence="5 9" id="KW-0378">Hydrolase</keyword>
<protein>
    <recommendedName>
        <fullName evidence="14">Exopolygalacturonase-like</fullName>
    </recommendedName>
</protein>
<feature type="active site" evidence="8">
    <location>
        <position position="240"/>
    </location>
</feature>
<dbReference type="FunFam" id="2.160.20.10:FF:000004">
    <property type="entry name" value="Pectin lyase-like superfamily protein"/>
    <property type="match status" value="1"/>
</dbReference>
<name>A0A8T1R7X1_CARIL</name>
<dbReference type="InterPro" id="IPR006626">
    <property type="entry name" value="PbH1"/>
</dbReference>
<keyword evidence="3" id="KW-0134">Cell wall</keyword>
<evidence type="ECO:0000256" key="6">
    <source>
        <dbReference type="ARBA" id="ARBA00023295"/>
    </source>
</evidence>
<evidence type="ECO:0008006" key="14">
    <source>
        <dbReference type="Google" id="ProtNLM"/>
    </source>
</evidence>
<evidence type="ECO:0000256" key="10">
    <source>
        <dbReference type="SAM" id="SignalP"/>
    </source>
</evidence>
<comment type="caution">
    <text evidence="11">The sequence shown here is derived from an EMBL/GenBank/DDBJ whole genome shotgun (WGS) entry which is preliminary data.</text>
</comment>
<dbReference type="GO" id="GO:0071555">
    <property type="term" value="P:cell wall organization"/>
    <property type="evidence" value="ECO:0007669"/>
    <property type="project" value="UniProtKB-KW"/>
</dbReference>
<keyword evidence="10" id="KW-0732">Signal</keyword>
<keyword evidence="6 9" id="KW-0326">Glycosidase</keyword>
<evidence type="ECO:0000256" key="7">
    <source>
        <dbReference type="ARBA" id="ARBA00023316"/>
    </source>
</evidence>
<evidence type="ECO:0000313" key="13">
    <source>
        <dbReference type="Proteomes" id="UP000811609"/>
    </source>
</evidence>
<sequence length="398" mass="41740">MAVNINLALMSLVFLVAFSAIDHAQAAVFDVTTHGAKPGGDITAALTSAWKDACAASGNNQVVVPKGTFKLGEVSLEGPCKGPIEFQNHGTVQAPADPSKFKDFWIQIIHVDGFTLSGGGTFDGQGQLAWKSNNCANDANCGVFAANLKFSFLTNAIVKDITSLNSKYFHIILLGCKHMQLEQLTITAPADSANTDGIHIGRSSLITISDIKIGTGDDCISIGDGSQGVTITKVTCGPGHGISIGSLGKYKDEEPVTGITVTDCTITDATNGVRIKTWPASPSPGTATGLHFENIDMTNVENCLLVDQGYCPHGICKAQIPSTIKISDVSFKNIRGTSTSVEAVKISCSKSVPCEKVHLENIDIKFTGSGEYKAICENVKPTFAGIQNPPACTGSSAE</sequence>
<dbReference type="GO" id="GO:0005975">
    <property type="term" value="P:carbohydrate metabolic process"/>
    <property type="evidence" value="ECO:0007669"/>
    <property type="project" value="InterPro"/>
</dbReference>
<keyword evidence="7" id="KW-0961">Cell wall biogenesis/degradation</keyword>